<dbReference type="Proteomes" id="UP000823882">
    <property type="component" value="Unassembled WGS sequence"/>
</dbReference>
<evidence type="ECO:0000256" key="4">
    <source>
        <dbReference type="ARBA" id="ARBA00023163"/>
    </source>
</evidence>
<protein>
    <submittedName>
        <fullName evidence="7">Sigma-70 family RNA polymerase sigma factor</fullName>
    </submittedName>
</protein>
<dbReference type="GO" id="GO:0006352">
    <property type="term" value="P:DNA-templated transcription initiation"/>
    <property type="evidence" value="ECO:0007669"/>
    <property type="project" value="InterPro"/>
</dbReference>
<accession>A0A9D2P0Z5</accession>
<organism evidence="7 8">
    <name type="scientific">Candidatus Intestinimonas pullistercoris</name>
    <dbReference type="NCBI Taxonomy" id="2838623"/>
    <lineage>
        <taxon>Bacteria</taxon>
        <taxon>Bacillati</taxon>
        <taxon>Bacillota</taxon>
        <taxon>Clostridia</taxon>
        <taxon>Eubacteriales</taxon>
        <taxon>Intestinimonas</taxon>
    </lineage>
</organism>
<dbReference type="GO" id="GO:0016987">
    <property type="term" value="F:sigma factor activity"/>
    <property type="evidence" value="ECO:0007669"/>
    <property type="project" value="UniProtKB-KW"/>
</dbReference>
<keyword evidence="4" id="KW-0804">Transcription</keyword>
<reference evidence="7" key="1">
    <citation type="journal article" date="2021" name="PeerJ">
        <title>Extensive microbial diversity within the chicken gut microbiome revealed by metagenomics and culture.</title>
        <authorList>
            <person name="Gilroy R."/>
            <person name="Ravi A."/>
            <person name="Getino M."/>
            <person name="Pursley I."/>
            <person name="Horton D.L."/>
            <person name="Alikhan N.F."/>
            <person name="Baker D."/>
            <person name="Gharbi K."/>
            <person name="Hall N."/>
            <person name="Watson M."/>
            <person name="Adriaenssens E.M."/>
            <person name="Foster-Nyarko E."/>
            <person name="Jarju S."/>
            <person name="Secka A."/>
            <person name="Antonio M."/>
            <person name="Oren A."/>
            <person name="Chaudhuri R.R."/>
            <person name="La Ragione R."/>
            <person name="Hildebrand F."/>
            <person name="Pallen M.J."/>
        </authorList>
    </citation>
    <scope>NUCLEOTIDE SEQUENCE</scope>
    <source>
        <strain evidence="7">CHK186-1790</strain>
    </source>
</reference>
<comment type="similarity">
    <text evidence="1">Belongs to the sigma-70 factor family. ECF subfamily.</text>
</comment>
<dbReference type="SUPFAM" id="SSF88659">
    <property type="entry name" value="Sigma3 and sigma4 domains of RNA polymerase sigma factors"/>
    <property type="match status" value="1"/>
</dbReference>
<dbReference type="Pfam" id="PF04542">
    <property type="entry name" value="Sigma70_r2"/>
    <property type="match status" value="1"/>
</dbReference>
<dbReference type="SUPFAM" id="SSF88946">
    <property type="entry name" value="Sigma2 domain of RNA polymerase sigma factors"/>
    <property type="match status" value="1"/>
</dbReference>
<dbReference type="CDD" id="cd06171">
    <property type="entry name" value="Sigma70_r4"/>
    <property type="match status" value="1"/>
</dbReference>
<dbReference type="InterPro" id="IPR013325">
    <property type="entry name" value="RNA_pol_sigma_r2"/>
</dbReference>
<dbReference type="PANTHER" id="PTHR43133:SF60">
    <property type="entry name" value="RNA POLYMERASE SIGMA FACTOR SIGV"/>
    <property type="match status" value="1"/>
</dbReference>
<dbReference type="InterPro" id="IPR007627">
    <property type="entry name" value="RNA_pol_sigma70_r2"/>
</dbReference>
<reference evidence="7" key="2">
    <citation type="submission" date="2021-04" db="EMBL/GenBank/DDBJ databases">
        <authorList>
            <person name="Gilroy R."/>
        </authorList>
    </citation>
    <scope>NUCLEOTIDE SEQUENCE</scope>
    <source>
        <strain evidence="7">CHK186-1790</strain>
    </source>
</reference>
<dbReference type="InterPro" id="IPR036388">
    <property type="entry name" value="WH-like_DNA-bd_sf"/>
</dbReference>
<keyword evidence="2" id="KW-0805">Transcription regulation</keyword>
<evidence type="ECO:0000256" key="2">
    <source>
        <dbReference type="ARBA" id="ARBA00023015"/>
    </source>
</evidence>
<dbReference type="EMBL" id="DWWJ01000072">
    <property type="protein sequence ID" value="HJC40644.1"/>
    <property type="molecule type" value="Genomic_DNA"/>
</dbReference>
<dbReference type="Gene3D" id="1.10.10.10">
    <property type="entry name" value="Winged helix-like DNA-binding domain superfamily/Winged helix DNA-binding domain"/>
    <property type="match status" value="1"/>
</dbReference>
<dbReference type="Gene3D" id="1.10.1740.10">
    <property type="match status" value="1"/>
</dbReference>
<dbReference type="PANTHER" id="PTHR43133">
    <property type="entry name" value="RNA POLYMERASE ECF-TYPE SIGMA FACTO"/>
    <property type="match status" value="1"/>
</dbReference>
<dbReference type="AlphaFoldDB" id="A0A9D2P0Z5"/>
<proteinExistence type="inferred from homology"/>
<evidence type="ECO:0000313" key="7">
    <source>
        <dbReference type="EMBL" id="HJC40644.1"/>
    </source>
</evidence>
<dbReference type="InterPro" id="IPR039425">
    <property type="entry name" value="RNA_pol_sigma-70-like"/>
</dbReference>
<evidence type="ECO:0000256" key="3">
    <source>
        <dbReference type="ARBA" id="ARBA00023082"/>
    </source>
</evidence>
<evidence type="ECO:0000256" key="1">
    <source>
        <dbReference type="ARBA" id="ARBA00010641"/>
    </source>
</evidence>
<feature type="domain" description="RNA polymerase sigma-70 region 2" evidence="5">
    <location>
        <begin position="33"/>
        <end position="91"/>
    </location>
</feature>
<feature type="non-terminal residue" evidence="7">
    <location>
        <position position="225"/>
    </location>
</feature>
<dbReference type="InterPro" id="IPR014284">
    <property type="entry name" value="RNA_pol_sigma-70_dom"/>
</dbReference>
<keyword evidence="3" id="KW-0731">Sigma factor</keyword>
<evidence type="ECO:0000313" key="8">
    <source>
        <dbReference type="Proteomes" id="UP000823882"/>
    </source>
</evidence>
<dbReference type="GO" id="GO:0003677">
    <property type="term" value="F:DNA binding"/>
    <property type="evidence" value="ECO:0007669"/>
    <property type="project" value="InterPro"/>
</dbReference>
<sequence length="225" mass="25741">MKKMDKIQIAELVQKAQTGDSEAMNQLLQTAYKNVLFQCRRIMKHSEDAEDMAQEVLIKIYETLGTLREPERFISWANTIATRRCINERMRNPKDLQFVEDEEGNSILDNLEELDQQSMPEAALDSEETRRMIRELIDKLPETQRVAVMSYYNAEMSVKEIAELLGVSENTVKSRLSYGRKAIEKGVKEYEKQGIKLYGLSPLPFLLYFLRSSAEMGSDAAASAA</sequence>
<dbReference type="Pfam" id="PF08281">
    <property type="entry name" value="Sigma70_r4_2"/>
    <property type="match status" value="1"/>
</dbReference>
<evidence type="ECO:0000259" key="5">
    <source>
        <dbReference type="Pfam" id="PF04542"/>
    </source>
</evidence>
<gene>
    <name evidence="7" type="ORF">H9701_03710</name>
</gene>
<evidence type="ECO:0000259" key="6">
    <source>
        <dbReference type="Pfam" id="PF08281"/>
    </source>
</evidence>
<dbReference type="InterPro" id="IPR013249">
    <property type="entry name" value="RNA_pol_sigma70_r4_t2"/>
</dbReference>
<name>A0A9D2P0Z5_9FIRM</name>
<comment type="caution">
    <text evidence="7">The sequence shown here is derived from an EMBL/GenBank/DDBJ whole genome shotgun (WGS) entry which is preliminary data.</text>
</comment>
<feature type="domain" description="RNA polymerase sigma factor 70 region 4 type 2" evidence="6">
    <location>
        <begin position="131"/>
        <end position="182"/>
    </location>
</feature>
<dbReference type="NCBIfam" id="TIGR02937">
    <property type="entry name" value="sigma70-ECF"/>
    <property type="match status" value="1"/>
</dbReference>
<dbReference type="InterPro" id="IPR013324">
    <property type="entry name" value="RNA_pol_sigma_r3/r4-like"/>
</dbReference>